<dbReference type="PANTHER" id="PTHR12505:SF22">
    <property type="entry name" value="BAH AND COILED-COIL DOMAIN-CONTAINING PROTEIN 1"/>
    <property type="match status" value="1"/>
</dbReference>
<evidence type="ECO:0000256" key="1">
    <source>
        <dbReference type="SAM" id="MobiDB-lite"/>
    </source>
</evidence>
<evidence type="ECO:0008006" key="4">
    <source>
        <dbReference type="Google" id="ProtNLM"/>
    </source>
</evidence>
<proteinExistence type="predicted"/>
<protein>
    <recommendedName>
        <fullName evidence="4">Male-enhanced antigen 1</fullName>
    </recommendedName>
</protein>
<feature type="compositionally biased region" description="Acidic residues" evidence="1">
    <location>
        <begin position="70"/>
        <end position="88"/>
    </location>
</feature>
<gene>
    <name evidence="2" type="ORF">M9458_024654</name>
</gene>
<dbReference type="InterPro" id="IPR052429">
    <property type="entry name" value="BAH_domain_protein"/>
</dbReference>
<dbReference type="PANTHER" id="PTHR12505">
    <property type="entry name" value="PHD FINGER TRANSCRIPTION FACTOR"/>
    <property type="match status" value="1"/>
</dbReference>
<organism evidence="2 3">
    <name type="scientific">Cirrhinus mrigala</name>
    <name type="common">Mrigala</name>
    <dbReference type="NCBI Taxonomy" id="683832"/>
    <lineage>
        <taxon>Eukaryota</taxon>
        <taxon>Metazoa</taxon>
        <taxon>Chordata</taxon>
        <taxon>Craniata</taxon>
        <taxon>Vertebrata</taxon>
        <taxon>Euteleostomi</taxon>
        <taxon>Actinopterygii</taxon>
        <taxon>Neopterygii</taxon>
        <taxon>Teleostei</taxon>
        <taxon>Ostariophysi</taxon>
        <taxon>Cypriniformes</taxon>
        <taxon>Cyprinidae</taxon>
        <taxon>Labeoninae</taxon>
        <taxon>Labeonini</taxon>
        <taxon>Cirrhinus</taxon>
    </lineage>
</organism>
<feature type="region of interest" description="Disordered" evidence="1">
    <location>
        <begin position="28"/>
        <end position="89"/>
    </location>
</feature>
<evidence type="ECO:0000313" key="3">
    <source>
        <dbReference type="Proteomes" id="UP001529510"/>
    </source>
</evidence>
<name>A0ABD0PZ64_CIRMR</name>
<evidence type="ECO:0000313" key="2">
    <source>
        <dbReference type="EMBL" id="KAL0179212.1"/>
    </source>
</evidence>
<dbReference type="Proteomes" id="UP001529510">
    <property type="component" value="Unassembled WGS sequence"/>
</dbReference>
<sequence>LPPGYTYPAIAMGYKGGPSPQEVQLAEHADLEAEQAEPAEPAPQPHPLSPKGEEPVCHSRVGSPIRTSQEVEDEGGVIEADGQVDEGQVDATLSQTSLCPVTDSTVADAHPDGATMIPNSHASGTESPAPAEDDKEQVEELQDSAVTTTQDSQAVEPTEQDPERVAEDEAPIGSPSPPFSPCPVPSALGNQYPGSCIWSLELLIAAALCATRDACMAAPAPVSRNAVAPNYGIELLSELAELERSQQQRNNTEENR</sequence>
<feature type="non-terminal residue" evidence="2">
    <location>
        <position position="256"/>
    </location>
</feature>
<feature type="region of interest" description="Disordered" evidence="1">
    <location>
        <begin position="102"/>
        <end position="182"/>
    </location>
</feature>
<dbReference type="EMBL" id="JAMKFB020000012">
    <property type="protein sequence ID" value="KAL0179212.1"/>
    <property type="molecule type" value="Genomic_DNA"/>
</dbReference>
<feature type="non-terminal residue" evidence="2">
    <location>
        <position position="1"/>
    </location>
</feature>
<feature type="compositionally biased region" description="Acidic residues" evidence="1">
    <location>
        <begin position="131"/>
        <end position="142"/>
    </location>
</feature>
<comment type="caution">
    <text evidence="2">The sequence shown here is derived from an EMBL/GenBank/DDBJ whole genome shotgun (WGS) entry which is preliminary data.</text>
</comment>
<feature type="compositionally biased region" description="Polar residues" evidence="1">
    <location>
        <begin position="117"/>
        <end position="126"/>
    </location>
</feature>
<accession>A0ABD0PZ64</accession>
<dbReference type="AlphaFoldDB" id="A0ABD0PZ64"/>
<keyword evidence="3" id="KW-1185">Reference proteome</keyword>
<reference evidence="2 3" key="1">
    <citation type="submission" date="2024-05" db="EMBL/GenBank/DDBJ databases">
        <title>Genome sequencing and assembly of Indian major carp, Cirrhinus mrigala (Hamilton, 1822).</title>
        <authorList>
            <person name="Mohindra V."/>
            <person name="Chowdhury L.M."/>
            <person name="Lal K."/>
            <person name="Jena J.K."/>
        </authorList>
    </citation>
    <scope>NUCLEOTIDE SEQUENCE [LARGE SCALE GENOMIC DNA]</scope>
    <source>
        <strain evidence="2">CM1030</strain>
        <tissue evidence="2">Blood</tissue>
    </source>
</reference>
<feature type="compositionally biased region" description="Polar residues" evidence="1">
    <location>
        <begin position="144"/>
        <end position="155"/>
    </location>
</feature>